<dbReference type="EMBL" id="QCXQ01000005">
    <property type="protein sequence ID" value="PWF99659.1"/>
    <property type="molecule type" value="Genomic_DNA"/>
</dbReference>
<accession>A0A2V1MZY7</accession>
<dbReference type="GO" id="GO:0030170">
    <property type="term" value="F:pyridoxal phosphate binding"/>
    <property type="evidence" value="ECO:0007669"/>
    <property type="project" value="TreeGrafter"/>
</dbReference>
<evidence type="ECO:0000256" key="4">
    <source>
        <dbReference type="PIRSR" id="PIRSR000390-2"/>
    </source>
</evidence>
<keyword evidence="7" id="KW-1185">Reference proteome</keyword>
<dbReference type="GO" id="GO:0000271">
    <property type="term" value="P:polysaccharide biosynthetic process"/>
    <property type="evidence" value="ECO:0007669"/>
    <property type="project" value="TreeGrafter"/>
</dbReference>
<dbReference type="Pfam" id="PF01041">
    <property type="entry name" value="DegT_DnrJ_EryC1"/>
    <property type="match status" value="1"/>
</dbReference>
<comment type="caution">
    <text evidence="6">The sequence shown here is derived from an EMBL/GenBank/DDBJ whole genome shotgun (WGS) entry which is preliminary data.</text>
</comment>
<feature type="active site" description="Proton acceptor" evidence="3">
    <location>
        <position position="185"/>
    </location>
</feature>
<proteinExistence type="inferred from homology"/>
<name>A0A2V1MZY7_9LACO</name>
<dbReference type="PIRSF" id="PIRSF000390">
    <property type="entry name" value="PLP_StrS"/>
    <property type="match status" value="1"/>
</dbReference>
<dbReference type="Gene3D" id="3.40.640.10">
    <property type="entry name" value="Type I PLP-dependent aspartate aminotransferase-like (Major domain)"/>
    <property type="match status" value="1"/>
</dbReference>
<dbReference type="InterPro" id="IPR000653">
    <property type="entry name" value="DegT/StrS_aminotransferase"/>
</dbReference>
<dbReference type="PANTHER" id="PTHR30244:SF9">
    <property type="entry name" value="PROTEIN RV3402C"/>
    <property type="match status" value="1"/>
</dbReference>
<dbReference type="Proteomes" id="UP000245080">
    <property type="component" value="Unassembled WGS sequence"/>
</dbReference>
<organism evidence="6 7">
    <name type="scientific">Levilactobacillus bambusae</name>
    <dbReference type="NCBI Taxonomy" id="2024736"/>
    <lineage>
        <taxon>Bacteria</taxon>
        <taxon>Bacillati</taxon>
        <taxon>Bacillota</taxon>
        <taxon>Bacilli</taxon>
        <taxon>Lactobacillales</taxon>
        <taxon>Lactobacillaceae</taxon>
        <taxon>Levilactobacillus</taxon>
    </lineage>
</organism>
<keyword evidence="6" id="KW-0032">Aminotransferase</keyword>
<evidence type="ECO:0000256" key="1">
    <source>
        <dbReference type="ARBA" id="ARBA00022898"/>
    </source>
</evidence>
<sequence>MSKKIMVTESTMPPFAEYANEIAELWQSKWLTNNGAKTQELTQQLQDYLGIDHLSLVTNGHMALELALMALGVQDGEVITTPFTFASTTHAIVRNGLTPVFADIDPETFTLDPTKVEALITPQTRAIMPVHIYGNVCDVEAFERLGKKYHLKVIYDGAHSFGCQYKGKSLASYGDAVTYSFHATKLFNTIEGGAVVVRDDATKTRVEQMKNFGLADGVPVEVGINGKLNEFSAAMGICNLRHLDAAIAARQTRVRAYRKQLGAIPGVQVNPVQAAAEPNAAYFPVIFHDVDGRTRDRVFDRLAEEGINARKYFSPLTSDSPGIASRFTVQITPIAADYANRVLTLPLYPDLAISDLLRITAIIREVCGVKTQSVANG</sequence>
<protein>
    <submittedName>
        <fullName evidence="6">Aminotransferase</fullName>
    </submittedName>
</protein>
<evidence type="ECO:0000256" key="2">
    <source>
        <dbReference type="ARBA" id="ARBA00037999"/>
    </source>
</evidence>
<dbReference type="PANTHER" id="PTHR30244">
    <property type="entry name" value="TRANSAMINASE"/>
    <property type="match status" value="1"/>
</dbReference>
<dbReference type="InterPro" id="IPR015421">
    <property type="entry name" value="PyrdxlP-dep_Trfase_major"/>
</dbReference>
<keyword evidence="6" id="KW-0808">Transferase</keyword>
<gene>
    <name evidence="6" type="ORF">DCM90_07535</name>
</gene>
<dbReference type="AlphaFoldDB" id="A0A2V1MZY7"/>
<dbReference type="OrthoDB" id="9810913at2"/>
<dbReference type="GO" id="GO:0008483">
    <property type="term" value="F:transaminase activity"/>
    <property type="evidence" value="ECO:0007669"/>
    <property type="project" value="UniProtKB-KW"/>
</dbReference>
<dbReference type="InterPro" id="IPR015424">
    <property type="entry name" value="PyrdxlP-dep_Trfase"/>
</dbReference>
<comment type="similarity">
    <text evidence="2 5">Belongs to the DegT/DnrJ/EryC1 family.</text>
</comment>
<dbReference type="SUPFAM" id="SSF53383">
    <property type="entry name" value="PLP-dependent transferases"/>
    <property type="match status" value="1"/>
</dbReference>
<evidence type="ECO:0000313" key="6">
    <source>
        <dbReference type="EMBL" id="PWF99659.1"/>
    </source>
</evidence>
<evidence type="ECO:0000313" key="7">
    <source>
        <dbReference type="Proteomes" id="UP000245080"/>
    </source>
</evidence>
<keyword evidence="1 4" id="KW-0663">Pyridoxal phosphate</keyword>
<evidence type="ECO:0000256" key="5">
    <source>
        <dbReference type="RuleBase" id="RU004508"/>
    </source>
</evidence>
<dbReference type="CDD" id="cd00616">
    <property type="entry name" value="AHBA_syn"/>
    <property type="match status" value="1"/>
</dbReference>
<feature type="modified residue" description="N6-(pyridoxal phosphate)lysine" evidence="4">
    <location>
        <position position="185"/>
    </location>
</feature>
<dbReference type="RefSeq" id="WP_109250760.1">
    <property type="nucleotide sequence ID" value="NZ_QCXQ01000005.1"/>
</dbReference>
<evidence type="ECO:0000256" key="3">
    <source>
        <dbReference type="PIRSR" id="PIRSR000390-1"/>
    </source>
</evidence>
<reference evidence="6 7" key="1">
    <citation type="journal article" date="2018" name="Int. J. Syst. Evol. Microbiol.">
        <title>Lactobacillus bambusae sp. nov., isolated from a traditional fermented Ma-bamboo shoots of Taiwan.</title>
        <authorList>
            <person name="Wang L.-T."/>
        </authorList>
    </citation>
    <scope>NUCLEOTIDE SEQUENCE [LARGE SCALE GENOMIC DNA]</scope>
    <source>
        <strain evidence="6 7">BS-W1</strain>
    </source>
</reference>